<evidence type="ECO:0000313" key="1">
    <source>
        <dbReference type="EMBL" id="GBN56468.1"/>
    </source>
</evidence>
<keyword evidence="2" id="KW-1185">Reference proteome</keyword>
<organism evidence="1 2">
    <name type="scientific">Araneus ventricosus</name>
    <name type="common">Orbweaver spider</name>
    <name type="synonym">Epeira ventricosa</name>
    <dbReference type="NCBI Taxonomy" id="182803"/>
    <lineage>
        <taxon>Eukaryota</taxon>
        <taxon>Metazoa</taxon>
        <taxon>Ecdysozoa</taxon>
        <taxon>Arthropoda</taxon>
        <taxon>Chelicerata</taxon>
        <taxon>Arachnida</taxon>
        <taxon>Araneae</taxon>
        <taxon>Araneomorphae</taxon>
        <taxon>Entelegynae</taxon>
        <taxon>Araneoidea</taxon>
        <taxon>Araneidae</taxon>
        <taxon>Araneus</taxon>
    </lineage>
</organism>
<protein>
    <submittedName>
        <fullName evidence="1">Uncharacterized protein</fullName>
    </submittedName>
</protein>
<dbReference type="EMBL" id="BGPR01012529">
    <property type="protein sequence ID" value="GBN56468.1"/>
    <property type="molecule type" value="Genomic_DNA"/>
</dbReference>
<name>A0A4Y2PX46_ARAVE</name>
<evidence type="ECO:0000313" key="2">
    <source>
        <dbReference type="Proteomes" id="UP000499080"/>
    </source>
</evidence>
<dbReference type="Proteomes" id="UP000499080">
    <property type="component" value="Unassembled WGS sequence"/>
</dbReference>
<dbReference type="OrthoDB" id="6432042at2759"/>
<sequence>MITLLSAETDALLKNMVDPEKPKDKGFHKLTAILEKQLNTKPLVISKRFRLHKRNQAEGDTVSEFCGPAEETFNNL</sequence>
<comment type="caution">
    <text evidence="1">The sequence shown here is derived from an EMBL/GenBank/DDBJ whole genome shotgun (WGS) entry which is preliminary data.</text>
</comment>
<reference evidence="1 2" key="1">
    <citation type="journal article" date="2019" name="Sci. Rep.">
        <title>Orb-weaving spider Araneus ventricosus genome elucidates the spidroin gene catalogue.</title>
        <authorList>
            <person name="Kono N."/>
            <person name="Nakamura H."/>
            <person name="Ohtoshi R."/>
            <person name="Moran D.A.P."/>
            <person name="Shinohara A."/>
            <person name="Yoshida Y."/>
            <person name="Fujiwara M."/>
            <person name="Mori M."/>
            <person name="Tomita M."/>
            <person name="Arakawa K."/>
        </authorList>
    </citation>
    <scope>NUCLEOTIDE SEQUENCE [LARGE SCALE GENOMIC DNA]</scope>
</reference>
<accession>A0A4Y2PX46</accession>
<proteinExistence type="predicted"/>
<dbReference type="AlphaFoldDB" id="A0A4Y2PX46"/>
<gene>
    <name evidence="1" type="ORF">AVEN_254175_1</name>
</gene>